<feature type="transmembrane region" description="Helical" evidence="2">
    <location>
        <begin position="91"/>
        <end position="112"/>
    </location>
</feature>
<feature type="compositionally biased region" description="Basic and acidic residues" evidence="1">
    <location>
        <begin position="37"/>
        <end position="56"/>
    </location>
</feature>
<evidence type="ECO:0000256" key="3">
    <source>
        <dbReference type="SAM" id="SignalP"/>
    </source>
</evidence>
<name>A0A1S4D7Z0_TOBAC</name>
<dbReference type="PaxDb" id="4097-A0A1S4D7Z0"/>
<keyword evidence="3" id="KW-0732">Signal</keyword>
<dbReference type="AlphaFoldDB" id="A0A1S4D7Z0"/>
<feature type="region of interest" description="Disordered" evidence="1">
    <location>
        <begin position="37"/>
        <end position="79"/>
    </location>
</feature>
<keyword evidence="2" id="KW-0472">Membrane</keyword>
<evidence type="ECO:0000313" key="4">
    <source>
        <dbReference type="RefSeq" id="XP_016509471.1"/>
    </source>
</evidence>
<protein>
    <submittedName>
        <fullName evidence="4">Uncharacterized protein isoform X1</fullName>
    </submittedName>
</protein>
<evidence type="ECO:0000256" key="1">
    <source>
        <dbReference type="SAM" id="MobiDB-lite"/>
    </source>
</evidence>
<keyword evidence="2" id="KW-1133">Transmembrane helix</keyword>
<dbReference type="OMA" id="GANNFHH"/>
<feature type="chain" id="PRO_5010299387" evidence="3">
    <location>
        <begin position="21"/>
        <end position="113"/>
    </location>
</feature>
<keyword evidence="2" id="KW-0812">Transmembrane</keyword>
<reference evidence="4" key="1">
    <citation type="submission" date="2025-08" db="UniProtKB">
        <authorList>
            <consortium name="RefSeq"/>
        </authorList>
    </citation>
    <scope>IDENTIFICATION</scope>
</reference>
<dbReference type="RefSeq" id="XP_016509471.1">
    <property type="nucleotide sequence ID" value="XM_016653985.1"/>
</dbReference>
<organism evidence="4">
    <name type="scientific">Nicotiana tabacum</name>
    <name type="common">Common tobacco</name>
    <dbReference type="NCBI Taxonomy" id="4097"/>
    <lineage>
        <taxon>Eukaryota</taxon>
        <taxon>Viridiplantae</taxon>
        <taxon>Streptophyta</taxon>
        <taxon>Embryophyta</taxon>
        <taxon>Tracheophyta</taxon>
        <taxon>Spermatophyta</taxon>
        <taxon>Magnoliopsida</taxon>
        <taxon>eudicotyledons</taxon>
        <taxon>Gunneridae</taxon>
        <taxon>Pentapetalae</taxon>
        <taxon>asterids</taxon>
        <taxon>lamiids</taxon>
        <taxon>Solanales</taxon>
        <taxon>Solanaceae</taxon>
        <taxon>Nicotianoideae</taxon>
        <taxon>Nicotianeae</taxon>
        <taxon>Nicotiana</taxon>
    </lineage>
</organism>
<gene>
    <name evidence="4" type="primary">LOC107826941</name>
</gene>
<evidence type="ECO:0000256" key="2">
    <source>
        <dbReference type="SAM" id="Phobius"/>
    </source>
</evidence>
<dbReference type="KEGG" id="nta:107826941"/>
<accession>A0A1S4D7Z0</accession>
<proteinExistence type="predicted"/>
<sequence>MKITIGFLILLSAVALTSLASEISNASRNRSIHVVKHVSEVHERNSESEGGDRGADVGKGQKGRGPNGGSNNFHHQRPYKSSALTLKQPSIFTSTTAAIFRSSLLLVLLFFIQ</sequence>
<feature type="signal peptide" evidence="3">
    <location>
        <begin position="1"/>
        <end position="20"/>
    </location>
</feature>